<dbReference type="GO" id="GO:0016323">
    <property type="term" value="C:basolateral plasma membrane"/>
    <property type="evidence" value="ECO:0007669"/>
    <property type="project" value="TreeGrafter"/>
</dbReference>
<dbReference type="Gene3D" id="2.30.42.10">
    <property type="match status" value="1"/>
</dbReference>
<dbReference type="Gene3D" id="3.10.20.90">
    <property type="entry name" value="Phosphatidylinositol 3-kinase Catalytic Subunit, Chain A, domain 1"/>
    <property type="match status" value="1"/>
</dbReference>
<dbReference type="InterPro" id="IPR050614">
    <property type="entry name" value="Synaptic_Scaffolding_LAP-MAGUK"/>
</dbReference>
<dbReference type="SMART" id="SM00314">
    <property type="entry name" value="RA"/>
    <property type="match status" value="1"/>
</dbReference>
<sequence>MASEAADPGKNRRKTKMSFLSGSNKRKTKQGEENGKSGSIGSQGTIRPAQNIEVPSELSYESVATKDGGSLIFLRVYCERVRRGDHFKTIRVYNSTTAEKCIRDLIETYYIKFGDPSMYQLYEVMGSISQAVGIKTDTGDGLLFKEVKVRKIQPHETVQEIFSTIHPGTGLTRRIELRVGENKTGGSRYSVGSSQDSLPRPNDEPGLRRSLTPGSARLTFRDSRAKRKSNVGHSPGGPYLLLLRGTDPSKDVLFHDLGPLICSENHSNEKTVGFHPSADIRLFCAPNITRSPERLQIIAKLVGEDIPLTVDGPSILSGAVYLESASSNKNSGSSPLLTPISINNEILTGPDDFQFERRMLHPGDFIYFGSSKQGYVFLFKDPRWIPDYRLELALISSVYDAGAETPQRCGTLGSVYRGRNSDRSSDTDSSLSASLRQRTLLSSQVPEQIPRAASLRQVIIDLFTHPLPGGSQNTRQAMDPFDLPPWSKIEPWRSACLFSHILRFTAQFVVKINCPLPNKDVEETHHKIIREYAINRIKDMRSLLLECHQNVSNAANDLIYPHLWLGLFCYDLAVLLSPGWLGATSPPVDRIPVRGRPDSRSETNESNTPRLFRLVESLPLMADLRDLAYRLADDSLMVVVKTVFEELAPLTTPFFQDTAFCAASGRSRIVEDQHPELRVRLNKLASCLVNTLNLCGDSLDEHPASTGSSPFHTSSTDDSFQSAKQRSHSRSRNFDHSFPNSSDRSISGDTDSESGDQGGTIRRLLVPRAKRQSTVLKGCPDSKGTGTAQRVEAIIWRQLLASLSHNALYEILSTTSIKIDEHTGRLLLSGFDWLQGWLKDNGLELHRRPLSMIMEFAKLMSTHHEDLLHMTWTNMRSTFPSVPPALIKFMLDEYMVDDEHITNPIWQVDAHDDTAANEDPPDVIGQILQGWRSKESAQYQNQHQRYGPTYRPRDPWTVFKMPETEELLKRLDQRLEAQKIGFRWTELLKQFSPLQAIQAAPEPESIMINRPESRQRRLIVKRNQSQHATSSSTTTEDEVHHRKTPTADILLMSPRNRRITDSELMKVRPPLEPNLPTLNKPAQSKGEPTRVSRGRGVNQTRTSLDAVLQDISPDAQEDAIYHLNQLLTSLSKSDMKKLMQTNGRLESAVDRAKSSARGTRRRNKLCESQPNMNSLFEQGDEEPLARNGQLPANIAARSPVFTQSSRFFNSASSTNNLAKSMLQLPIGENEESHLRTPEPNELLLVSKDYEQFRMSTIGKGMSKLRGPLQQFGLNNPLRPQVSGSLGNLSAPQMWIQGSREASSISGAESISDRLQHGLYRDDNLVNVASRVQQGYTVVNVTLTRTADTGFGLVLVDGERTSLDQPGVFVKSTTVNSAASEKGEIKFGDQILAINGQDLTQKTYSEALKLLKDCKMQATFTIRRCNLDDPSLLLVPKINPLPTGRH</sequence>
<dbReference type="SUPFAM" id="SSF54236">
    <property type="entry name" value="Ubiquitin-like"/>
    <property type="match status" value="1"/>
</dbReference>
<dbReference type="GO" id="GO:0019901">
    <property type="term" value="F:protein kinase binding"/>
    <property type="evidence" value="ECO:0007669"/>
    <property type="project" value="TreeGrafter"/>
</dbReference>
<feature type="compositionally biased region" description="Polar residues" evidence="3">
    <location>
        <begin position="705"/>
        <end position="724"/>
    </location>
</feature>
<dbReference type="Pfam" id="PF00595">
    <property type="entry name" value="PDZ"/>
    <property type="match status" value="1"/>
</dbReference>
<comment type="caution">
    <text evidence="6">The sequence shown here is derived from an EMBL/GenBank/DDBJ whole genome shotgun (WGS) entry which is preliminary data.</text>
</comment>
<dbReference type="CDD" id="cd00136">
    <property type="entry name" value="PDZ_canonical"/>
    <property type="match status" value="1"/>
</dbReference>
<name>A0A4S2MD17_OPIFE</name>
<dbReference type="GO" id="GO:0007165">
    <property type="term" value="P:signal transduction"/>
    <property type="evidence" value="ECO:0007669"/>
    <property type="project" value="InterPro"/>
</dbReference>
<feature type="region of interest" description="Disordered" evidence="3">
    <location>
        <begin position="1145"/>
        <end position="1175"/>
    </location>
</feature>
<dbReference type="GO" id="GO:0030054">
    <property type="term" value="C:cell junction"/>
    <property type="evidence" value="ECO:0007669"/>
    <property type="project" value="TreeGrafter"/>
</dbReference>
<comment type="subcellular location">
    <subcellularLocation>
        <location evidence="1">Membrane</location>
    </subcellularLocation>
</comment>
<feature type="compositionally biased region" description="Polar residues" evidence="3">
    <location>
        <begin position="738"/>
        <end position="749"/>
    </location>
</feature>
<evidence type="ECO:0000256" key="1">
    <source>
        <dbReference type="ARBA" id="ARBA00004370"/>
    </source>
</evidence>
<dbReference type="SUPFAM" id="SSF50156">
    <property type="entry name" value="PDZ domain-like"/>
    <property type="match status" value="1"/>
</dbReference>
<dbReference type="InterPro" id="IPR029071">
    <property type="entry name" value="Ubiquitin-like_domsf"/>
</dbReference>
<feature type="region of interest" description="Disordered" evidence="3">
    <location>
        <begin position="1"/>
        <end position="48"/>
    </location>
</feature>
<dbReference type="Proteomes" id="UP000308267">
    <property type="component" value="Unassembled WGS sequence"/>
</dbReference>
<feature type="region of interest" description="Disordered" evidence="3">
    <location>
        <begin position="1020"/>
        <end position="1047"/>
    </location>
</feature>
<dbReference type="EMBL" id="SJOL01001826">
    <property type="protein sequence ID" value="TGZ74415.1"/>
    <property type="molecule type" value="Genomic_DNA"/>
</dbReference>
<dbReference type="PROSITE" id="PS50200">
    <property type="entry name" value="RA"/>
    <property type="match status" value="1"/>
</dbReference>
<organism evidence="6 7">
    <name type="scientific">Opisthorchis felineus</name>
    <dbReference type="NCBI Taxonomy" id="147828"/>
    <lineage>
        <taxon>Eukaryota</taxon>
        <taxon>Metazoa</taxon>
        <taxon>Spiralia</taxon>
        <taxon>Lophotrochozoa</taxon>
        <taxon>Platyhelminthes</taxon>
        <taxon>Trematoda</taxon>
        <taxon>Digenea</taxon>
        <taxon>Opisthorchiida</taxon>
        <taxon>Opisthorchiata</taxon>
        <taxon>Opisthorchiidae</taxon>
        <taxon>Opisthorchis</taxon>
    </lineage>
</organism>
<proteinExistence type="predicted"/>
<dbReference type="InterPro" id="IPR001478">
    <property type="entry name" value="PDZ"/>
</dbReference>
<evidence type="ECO:0000256" key="3">
    <source>
        <dbReference type="SAM" id="MobiDB-lite"/>
    </source>
</evidence>
<feature type="region of interest" description="Disordered" evidence="3">
    <location>
        <begin position="182"/>
        <end position="232"/>
    </location>
</feature>
<evidence type="ECO:0000313" key="7">
    <source>
        <dbReference type="Proteomes" id="UP000308267"/>
    </source>
</evidence>
<evidence type="ECO:0000313" key="6">
    <source>
        <dbReference type="EMBL" id="TGZ74415.1"/>
    </source>
</evidence>
<feature type="compositionally biased region" description="Polar residues" evidence="3">
    <location>
        <begin position="36"/>
        <end position="45"/>
    </location>
</feature>
<evidence type="ECO:0000256" key="2">
    <source>
        <dbReference type="ARBA" id="ARBA00023136"/>
    </source>
</evidence>
<feature type="domain" description="Ras-associating" evidence="5">
    <location>
        <begin position="70"/>
        <end position="182"/>
    </location>
</feature>
<dbReference type="Pfam" id="PF00788">
    <property type="entry name" value="RA"/>
    <property type="match status" value="1"/>
</dbReference>
<keyword evidence="2" id="KW-0472">Membrane</keyword>
<feature type="region of interest" description="Disordered" evidence="3">
    <location>
        <begin position="1068"/>
        <end position="1098"/>
    </location>
</feature>
<gene>
    <name evidence="6" type="ORF">CRM22_000945</name>
</gene>
<dbReference type="GO" id="GO:0098609">
    <property type="term" value="P:cell-cell adhesion"/>
    <property type="evidence" value="ECO:0007669"/>
    <property type="project" value="TreeGrafter"/>
</dbReference>
<feature type="domain" description="PDZ" evidence="4">
    <location>
        <begin position="1339"/>
        <end position="1425"/>
    </location>
</feature>
<feature type="compositionally biased region" description="Polar residues" evidence="3">
    <location>
        <begin position="184"/>
        <end position="197"/>
    </location>
</feature>
<dbReference type="SMART" id="SM00228">
    <property type="entry name" value="PDZ"/>
    <property type="match status" value="1"/>
</dbReference>
<dbReference type="InterPro" id="IPR036034">
    <property type="entry name" value="PDZ_sf"/>
</dbReference>
<reference evidence="6 7" key="1">
    <citation type="journal article" date="2019" name="BMC Genomics">
        <title>New insights from Opisthorchis felineus genome: update on genomics of the epidemiologically important liver flukes.</title>
        <authorList>
            <person name="Ershov N.I."/>
            <person name="Mordvinov V.A."/>
            <person name="Prokhortchouk E.B."/>
            <person name="Pakharukova M.Y."/>
            <person name="Gunbin K.V."/>
            <person name="Ustyantsev K."/>
            <person name="Genaev M.A."/>
            <person name="Blinov A.G."/>
            <person name="Mazur A."/>
            <person name="Boulygina E."/>
            <person name="Tsygankova S."/>
            <person name="Khrameeva E."/>
            <person name="Chekanov N."/>
            <person name="Fan G."/>
            <person name="Xiao A."/>
            <person name="Zhang H."/>
            <person name="Xu X."/>
            <person name="Yang H."/>
            <person name="Solovyev V."/>
            <person name="Lee S.M."/>
            <person name="Liu X."/>
            <person name="Afonnikov D.A."/>
            <person name="Skryabin K.G."/>
        </authorList>
    </citation>
    <scope>NUCLEOTIDE SEQUENCE [LARGE SCALE GENOMIC DNA]</scope>
    <source>
        <strain evidence="6">AK-0245</strain>
        <tissue evidence="6">Whole organism</tissue>
    </source>
</reference>
<dbReference type="PANTHER" id="PTHR23119:SF51">
    <property type="entry name" value="DISKS LARGE 1 TUMOR SUPPRESSOR PROTEIN"/>
    <property type="match status" value="1"/>
</dbReference>
<dbReference type="PANTHER" id="PTHR23119">
    <property type="entry name" value="DISCS LARGE"/>
    <property type="match status" value="1"/>
</dbReference>
<protein>
    <recommendedName>
        <fullName evidence="8">PDZ domain-containing protein</fullName>
    </recommendedName>
</protein>
<accession>A0A4S2MD17</accession>
<feature type="region of interest" description="Disordered" evidence="3">
    <location>
        <begin position="702"/>
        <end position="761"/>
    </location>
</feature>
<evidence type="ECO:0000259" key="5">
    <source>
        <dbReference type="PROSITE" id="PS50200"/>
    </source>
</evidence>
<dbReference type="InterPro" id="IPR000159">
    <property type="entry name" value="RA_dom"/>
</dbReference>
<dbReference type="PROSITE" id="PS50106">
    <property type="entry name" value="PDZ"/>
    <property type="match status" value="1"/>
</dbReference>
<feature type="compositionally biased region" description="Polar residues" evidence="3">
    <location>
        <begin position="1166"/>
        <end position="1175"/>
    </location>
</feature>
<keyword evidence="7" id="KW-1185">Reference proteome</keyword>
<dbReference type="GO" id="GO:0097120">
    <property type="term" value="P:receptor localization to synapse"/>
    <property type="evidence" value="ECO:0007669"/>
    <property type="project" value="TreeGrafter"/>
</dbReference>
<dbReference type="CDD" id="cd17043">
    <property type="entry name" value="RA"/>
    <property type="match status" value="1"/>
</dbReference>
<dbReference type="OrthoDB" id="10033291at2759"/>
<dbReference type="GO" id="GO:0045197">
    <property type="term" value="P:establishment or maintenance of epithelial cell apical/basal polarity"/>
    <property type="evidence" value="ECO:0007669"/>
    <property type="project" value="TreeGrafter"/>
</dbReference>
<evidence type="ECO:0008006" key="8">
    <source>
        <dbReference type="Google" id="ProtNLM"/>
    </source>
</evidence>
<dbReference type="GO" id="GO:0043113">
    <property type="term" value="P:receptor clustering"/>
    <property type="evidence" value="ECO:0007669"/>
    <property type="project" value="TreeGrafter"/>
</dbReference>
<evidence type="ECO:0000259" key="4">
    <source>
        <dbReference type="PROSITE" id="PS50106"/>
    </source>
</evidence>
<dbReference type="STRING" id="147828.A0A4S2MD17"/>